<reference evidence="1 2" key="1">
    <citation type="journal article" date="2014" name="Nat. Commun.">
        <title>Klebsormidium flaccidum genome reveals primary factors for plant terrestrial adaptation.</title>
        <authorList>
            <person name="Hori K."/>
            <person name="Maruyama F."/>
            <person name="Fujisawa T."/>
            <person name="Togashi T."/>
            <person name="Yamamoto N."/>
            <person name="Seo M."/>
            <person name="Sato S."/>
            <person name="Yamada T."/>
            <person name="Mori H."/>
            <person name="Tajima N."/>
            <person name="Moriyama T."/>
            <person name="Ikeuchi M."/>
            <person name="Watanabe M."/>
            <person name="Wada H."/>
            <person name="Kobayashi K."/>
            <person name="Saito M."/>
            <person name="Masuda T."/>
            <person name="Sasaki-Sekimoto Y."/>
            <person name="Mashiguchi K."/>
            <person name="Awai K."/>
            <person name="Shimojima M."/>
            <person name="Masuda S."/>
            <person name="Iwai M."/>
            <person name="Nobusawa T."/>
            <person name="Narise T."/>
            <person name="Kondo S."/>
            <person name="Saito H."/>
            <person name="Sato R."/>
            <person name="Murakawa M."/>
            <person name="Ihara Y."/>
            <person name="Oshima-Yamada Y."/>
            <person name="Ohtaka K."/>
            <person name="Satoh M."/>
            <person name="Sonobe K."/>
            <person name="Ishii M."/>
            <person name="Ohtani R."/>
            <person name="Kanamori-Sato M."/>
            <person name="Honoki R."/>
            <person name="Miyazaki D."/>
            <person name="Mochizuki H."/>
            <person name="Umetsu J."/>
            <person name="Higashi K."/>
            <person name="Shibata D."/>
            <person name="Kamiya Y."/>
            <person name="Sato N."/>
            <person name="Nakamura Y."/>
            <person name="Tabata S."/>
            <person name="Ida S."/>
            <person name="Kurokawa K."/>
            <person name="Ohta H."/>
        </authorList>
    </citation>
    <scope>NUCLEOTIDE SEQUENCE [LARGE SCALE GENOMIC DNA]</scope>
    <source>
        <strain evidence="1 2">NIES-2285</strain>
    </source>
</reference>
<protein>
    <recommendedName>
        <fullName evidence="3">Orc1-like AAA ATPase domain-containing protein</fullName>
    </recommendedName>
</protein>
<proteinExistence type="predicted"/>
<keyword evidence="2" id="KW-1185">Reference proteome</keyword>
<sequence length="376" mass="41608">MDPGPRCQEEYETAERDLPYFNGGIPPEKHWGSQTLDDLKRWIGPDGQGRIVCLASMTGWGKTSVVERAAKETGAIFISVPGVANGFLDRMRAESLRTTRLALEKAEHVSVRALLEELEAVVKTKVWTLMTNVAAVINKSPSQAVFKLNDKTDYYRFSPVSEPLPLDLPVHARVVLLLDNLEFLGSTWRTPAVDLNDVAVKGHWAAYVSTLLSAAVTETCKLNPQLRVAFALTLKEFSHRLVLHESALLFPIAKLTLPSSEQVESVLRAYLEGQVESGADLGKYAKTLVGPPRILQRFLQGVWPSGAETVLQTTMESFIERVRDAHWTEVYGSLNLTGLRNKTLLKALCELWNDLKAAQKSVGQSGSDVFPLLGRD</sequence>
<dbReference type="Proteomes" id="UP000054558">
    <property type="component" value="Unassembled WGS sequence"/>
</dbReference>
<evidence type="ECO:0000313" key="1">
    <source>
        <dbReference type="EMBL" id="GAQ87756.1"/>
    </source>
</evidence>
<evidence type="ECO:0000313" key="2">
    <source>
        <dbReference type="Proteomes" id="UP000054558"/>
    </source>
</evidence>
<accession>A0A1Y1IG68</accession>
<organism evidence="1 2">
    <name type="scientific">Klebsormidium nitens</name>
    <name type="common">Green alga</name>
    <name type="synonym">Ulothrix nitens</name>
    <dbReference type="NCBI Taxonomy" id="105231"/>
    <lineage>
        <taxon>Eukaryota</taxon>
        <taxon>Viridiplantae</taxon>
        <taxon>Streptophyta</taxon>
        <taxon>Klebsormidiophyceae</taxon>
        <taxon>Klebsormidiales</taxon>
        <taxon>Klebsormidiaceae</taxon>
        <taxon>Klebsormidium</taxon>
    </lineage>
</organism>
<dbReference type="AlphaFoldDB" id="A0A1Y1IG68"/>
<dbReference type="InterPro" id="IPR027417">
    <property type="entry name" value="P-loop_NTPase"/>
</dbReference>
<dbReference type="EMBL" id="DF237324">
    <property type="protein sequence ID" value="GAQ87756.1"/>
    <property type="molecule type" value="Genomic_DNA"/>
</dbReference>
<gene>
    <name evidence="1" type="ORF">KFL_003750060</name>
</gene>
<evidence type="ECO:0008006" key="3">
    <source>
        <dbReference type="Google" id="ProtNLM"/>
    </source>
</evidence>
<name>A0A1Y1IG68_KLENI</name>
<dbReference type="SUPFAM" id="SSF52540">
    <property type="entry name" value="P-loop containing nucleoside triphosphate hydrolases"/>
    <property type="match status" value="1"/>
</dbReference>